<dbReference type="FunFam" id="2.40.30.10:FF:000001">
    <property type="entry name" value="Elongation factor Tu"/>
    <property type="match status" value="1"/>
</dbReference>
<accession>A0A291QUE3</accession>
<evidence type="ECO:0000256" key="12">
    <source>
        <dbReference type="HAMAP-Rule" id="MF_00118"/>
    </source>
</evidence>
<dbReference type="CDD" id="cd03707">
    <property type="entry name" value="EFTU_III"/>
    <property type="match status" value="1"/>
</dbReference>
<keyword evidence="7 12" id="KW-0342">GTP-binding</keyword>
<keyword evidence="4 12" id="KW-0251">Elongation factor</keyword>
<keyword evidence="3 12" id="KW-0547">Nucleotide-binding</keyword>
<dbReference type="NCBIfam" id="NF000766">
    <property type="entry name" value="PRK00049.1"/>
    <property type="match status" value="1"/>
</dbReference>
<dbReference type="InterPro" id="IPR004161">
    <property type="entry name" value="EFTu-like_2"/>
</dbReference>
<keyword evidence="5 12" id="KW-0378">Hydrolase</keyword>
<dbReference type="InterPro" id="IPR031157">
    <property type="entry name" value="G_TR_CS"/>
</dbReference>
<comment type="function">
    <text evidence="12">GTP hydrolase that promotes the GTP-dependent binding of aminoacyl-tRNA to the A-site of ribosomes during protein biosynthesis.</text>
</comment>
<comment type="catalytic activity">
    <reaction evidence="12">
        <text>GTP + H2O = GDP + phosphate + H(+)</text>
        <dbReference type="Rhea" id="RHEA:19669"/>
        <dbReference type="ChEBI" id="CHEBI:15377"/>
        <dbReference type="ChEBI" id="CHEBI:15378"/>
        <dbReference type="ChEBI" id="CHEBI:37565"/>
        <dbReference type="ChEBI" id="CHEBI:43474"/>
        <dbReference type="ChEBI" id="CHEBI:58189"/>
        <dbReference type="EC" id="3.6.5.3"/>
    </reaction>
</comment>
<dbReference type="RefSeq" id="WP_098193879.1">
    <property type="nucleotide sequence ID" value="NZ_CP023777.1"/>
</dbReference>
<comment type="similarity">
    <text evidence="1 12">Belongs to the TRAFAC class translation factor GTPase superfamily. Classic translation factor GTPase family. EF-Tu/EF-1A subfamily.</text>
</comment>
<organism evidence="14 15">
    <name type="scientific">Chitinophaga caeni</name>
    <dbReference type="NCBI Taxonomy" id="2029983"/>
    <lineage>
        <taxon>Bacteria</taxon>
        <taxon>Pseudomonadati</taxon>
        <taxon>Bacteroidota</taxon>
        <taxon>Chitinophagia</taxon>
        <taxon>Chitinophagales</taxon>
        <taxon>Chitinophagaceae</taxon>
        <taxon>Chitinophaga</taxon>
    </lineage>
</organism>
<dbReference type="AlphaFoldDB" id="A0A291QUE3"/>
<evidence type="ECO:0000256" key="10">
    <source>
        <dbReference type="ARBA" id="ARBA00063778"/>
    </source>
</evidence>
<dbReference type="SUPFAM" id="SSF52540">
    <property type="entry name" value="P-loop containing nucleoside triphosphate hydrolases"/>
    <property type="match status" value="1"/>
</dbReference>
<evidence type="ECO:0000256" key="5">
    <source>
        <dbReference type="ARBA" id="ARBA00022801"/>
    </source>
</evidence>
<dbReference type="GO" id="GO:0003746">
    <property type="term" value="F:translation elongation factor activity"/>
    <property type="evidence" value="ECO:0007669"/>
    <property type="project" value="UniProtKB-UniRule"/>
</dbReference>
<dbReference type="Gene3D" id="3.40.50.300">
    <property type="entry name" value="P-loop containing nucleotide triphosphate hydrolases"/>
    <property type="match status" value="1"/>
</dbReference>
<dbReference type="InterPro" id="IPR004541">
    <property type="entry name" value="Transl_elong_EFTu/EF1A_bac/org"/>
</dbReference>
<reference evidence="14 15" key="1">
    <citation type="submission" date="2017-10" db="EMBL/GenBank/DDBJ databases">
        <title>Paenichitinophaga pekingensis gen. nov., sp. nov., isolated from activated sludge.</title>
        <authorList>
            <person name="Jin D."/>
            <person name="Kong X."/>
            <person name="Deng Y."/>
            <person name="Bai Z."/>
        </authorList>
    </citation>
    <scope>NUCLEOTIDE SEQUENCE [LARGE SCALE GENOMIC DNA]</scope>
    <source>
        <strain evidence="14 15">13</strain>
    </source>
</reference>
<proteinExistence type="inferred from homology"/>
<keyword evidence="15" id="KW-1185">Reference proteome</keyword>
<evidence type="ECO:0000256" key="11">
    <source>
        <dbReference type="ARBA" id="ARBA00064283"/>
    </source>
</evidence>
<dbReference type="HAMAP" id="MF_00118_B">
    <property type="entry name" value="EF_Tu_B"/>
    <property type="match status" value="1"/>
</dbReference>
<dbReference type="Pfam" id="PF03144">
    <property type="entry name" value="GTP_EFTU_D2"/>
    <property type="match status" value="1"/>
</dbReference>
<feature type="binding site" evidence="12">
    <location>
        <begin position="19"/>
        <end position="26"/>
    </location>
    <ligand>
        <name>GTP</name>
        <dbReference type="ChEBI" id="CHEBI:37565"/>
    </ligand>
</feature>
<feature type="domain" description="Tr-type G" evidence="13">
    <location>
        <begin position="10"/>
        <end position="205"/>
    </location>
</feature>
<dbReference type="InterPro" id="IPR009001">
    <property type="entry name" value="Transl_elong_EF1A/Init_IF2_C"/>
</dbReference>
<dbReference type="NCBIfam" id="TIGR00485">
    <property type="entry name" value="EF-Tu"/>
    <property type="match status" value="1"/>
</dbReference>
<dbReference type="FunFam" id="3.40.50.300:FF:000003">
    <property type="entry name" value="Elongation factor Tu"/>
    <property type="match status" value="1"/>
</dbReference>
<feature type="binding site" evidence="12">
    <location>
        <position position="26"/>
    </location>
    <ligand>
        <name>Mg(2+)</name>
        <dbReference type="ChEBI" id="CHEBI:18420"/>
    </ligand>
</feature>
<keyword evidence="12" id="KW-0460">Magnesium</keyword>
<dbReference type="EC" id="3.6.5.3" evidence="12"/>
<evidence type="ECO:0000256" key="6">
    <source>
        <dbReference type="ARBA" id="ARBA00022917"/>
    </source>
</evidence>
<dbReference type="PANTHER" id="PTHR43721">
    <property type="entry name" value="ELONGATION FACTOR TU-RELATED"/>
    <property type="match status" value="1"/>
</dbReference>
<dbReference type="EMBL" id="CP023777">
    <property type="protein sequence ID" value="ATL47502.1"/>
    <property type="molecule type" value="Genomic_DNA"/>
</dbReference>
<dbReference type="GO" id="GO:0000287">
    <property type="term" value="F:magnesium ion binding"/>
    <property type="evidence" value="ECO:0007669"/>
    <property type="project" value="UniProtKB-UniRule"/>
</dbReference>
<comment type="subunit">
    <text evidence="11">(Microbial infection) Upon infection by bacteriophage Qbeta, part of the viral RNA-dependent RNA polymerase complex, the other subunits are the viral replicase catalytic subunit (AC P14647), host ribosomal protein S1 and EF-Ts.</text>
</comment>
<keyword evidence="2 12" id="KW-0963">Cytoplasm</keyword>
<evidence type="ECO:0000313" key="15">
    <source>
        <dbReference type="Proteomes" id="UP000220133"/>
    </source>
</evidence>
<dbReference type="PRINTS" id="PR00315">
    <property type="entry name" value="ELONGATNFCT"/>
</dbReference>
<dbReference type="NCBIfam" id="TIGR00231">
    <property type="entry name" value="small_GTP"/>
    <property type="match status" value="1"/>
</dbReference>
<dbReference type="InterPro" id="IPR004160">
    <property type="entry name" value="Transl_elong_EFTu/EF1A_C"/>
</dbReference>
<dbReference type="InterPro" id="IPR033720">
    <property type="entry name" value="EFTU_2"/>
</dbReference>
<sequence>MAKETFKRDKPHVNIGTIGHVDHGKTTLTAAITTILSNKGLAEKRGYDEIDAAPEEKERGITINTAHVEYETSTRHYAHVDCPGHADYVKNMITGAAQMDGAILVVAATDGPMPQTKEHILLARQVGVPRIVVFMNKVDLVDDAELLELVEFEIRDLLSSYGFDGNEVPIIKGSATGALAGEAQWVSAIDELMAAVDEYIPLPPRPVDQPFLMSVEDVFSITGRGTVATGRIERGRIKVGENVEIVGLVPEPLKSTCTGVEMFKKLLDEGEAGDNAGLLLRGIEKTQIRRGMVICQPGSITPHTEFKAEVYVLSKEEGGRHTPFFNKYRPQFYFRTTDVTGECVLPAGVEMVMPGDNVSLEVKLIAPIAMEKGLKFAIREGGRTVGAGQVTEIVK</sequence>
<dbReference type="Gene3D" id="2.40.30.10">
    <property type="entry name" value="Translation factors"/>
    <property type="match status" value="2"/>
</dbReference>
<feature type="binding site" evidence="12">
    <location>
        <begin position="81"/>
        <end position="85"/>
    </location>
    <ligand>
        <name>GTP</name>
        <dbReference type="ChEBI" id="CHEBI:37565"/>
    </ligand>
</feature>
<evidence type="ECO:0000256" key="2">
    <source>
        <dbReference type="ARBA" id="ARBA00022490"/>
    </source>
</evidence>
<evidence type="ECO:0000313" key="14">
    <source>
        <dbReference type="EMBL" id="ATL47502.1"/>
    </source>
</evidence>
<dbReference type="InterPro" id="IPR009000">
    <property type="entry name" value="Transl_B-barrel_sf"/>
</dbReference>
<feature type="binding site" evidence="12">
    <location>
        <begin position="136"/>
        <end position="139"/>
    </location>
    <ligand>
        <name>GTP</name>
        <dbReference type="ChEBI" id="CHEBI:37565"/>
    </ligand>
</feature>
<dbReference type="GO" id="GO:0005525">
    <property type="term" value="F:GTP binding"/>
    <property type="evidence" value="ECO:0007669"/>
    <property type="project" value="UniProtKB-UniRule"/>
</dbReference>
<comment type="function">
    <text evidence="9">May play an important regulatory role in cell growth and in the bacterial response to nutrient deprivation.</text>
</comment>
<evidence type="ECO:0000259" key="13">
    <source>
        <dbReference type="PROSITE" id="PS51722"/>
    </source>
</evidence>
<dbReference type="SUPFAM" id="SSF50465">
    <property type="entry name" value="EF-Tu/eEF-1alpha/eIF2-gamma C-terminal domain"/>
    <property type="match status" value="1"/>
</dbReference>
<dbReference type="PROSITE" id="PS51722">
    <property type="entry name" value="G_TR_2"/>
    <property type="match status" value="1"/>
</dbReference>
<dbReference type="Pfam" id="PF00009">
    <property type="entry name" value="GTP_EFTU"/>
    <property type="match status" value="1"/>
</dbReference>
<evidence type="ECO:0000256" key="8">
    <source>
        <dbReference type="ARBA" id="ARBA00029554"/>
    </source>
</evidence>
<dbReference type="OrthoDB" id="9804504at2"/>
<dbReference type="InterPro" id="IPR041709">
    <property type="entry name" value="EF-Tu_GTP-bd"/>
</dbReference>
<evidence type="ECO:0000256" key="3">
    <source>
        <dbReference type="ARBA" id="ARBA00022741"/>
    </source>
</evidence>
<dbReference type="SUPFAM" id="SSF50447">
    <property type="entry name" value="Translation proteins"/>
    <property type="match status" value="1"/>
</dbReference>
<dbReference type="InterPro" id="IPR005225">
    <property type="entry name" value="Small_GTP-bd"/>
</dbReference>
<dbReference type="InterPro" id="IPR050055">
    <property type="entry name" value="EF-Tu_GTPase"/>
</dbReference>
<evidence type="ECO:0000256" key="7">
    <source>
        <dbReference type="ARBA" id="ARBA00023134"/>
    </source>
</evidence>
<protein>
    <recommendedName>
        <fullName evidence="8 12">Elongation factor Tu</fullName>
        <shortName evidence="12">EF-Tu</shortName>
        <ecNumber evidence="12">3.6.5.3</ecNumber>
    </recommendedName>
</protein>
<dbReference type="Proteomes" id="UP000220133">
    <property type="component" value="Chromosome"/>
</dbReference>
<dbReference type="CDD" id="cd01884">
    <property type="entry name" value="EF_Tu"/>
    <property type="match status" value="1"/>
</dbReference>
<name>A0A291QUE3_9BACT</name>
<dbReference type="CDD" id="cd03697">
    <property type="entry name" value="EFTU_II"/>
    <property type="match status" value="1"/>
</dbReference>
<comment type="subunit">
    <text evidence="10">Monomer. Heterotetramer composed of two EF-Ts.EF-Tu dimer complexes.</text>
</comment>
<dbReference type="NCBIfam" id="NF009373">
    <property type="entry name" value="PRK12736.1"/>
    <property type="match status" value="1"/>
</dbReference>
<dbReference type="PROSITE" id="PS00301">
    <property type="entry name" value="G_TR_1"/>
    <property type="match status" value="1"/>
</dbReference>
<dbReference type="PANTHER" id="PTHR43721:SF22">
    <property type="entry name" value="ELONGATION FACTOR TU, MITOCHONDRIAL"/>
    <property type="match status" value="1"/>
</dbReference>
<dbReference type="KEGG" id="cbae:COR50_10160"/>
<evidence type="ECO:0000256" key="4">
    <source>
        <dbReference type="ARBA" id="ARBA00022768"/>
    </source>
</evidence>
<comment type="subcellular location">
    <subcellularLocation>
        <location evidence="12">Cytoplasm</location>
    </subcellularLocation>
</comment>
<dbReference type="GO" id="GO:0005829">
    <property type="term" value="C:cytosol"/>
    <property type="evidence" value="ECO:0007669"/>
    <property type="project" value="TreeGrafter"/>
</dbReference>
<evidence type="ECO:0000256" key="1">
    <source>
        <dbReference type="ARBA" id="ARBA00007249"/>
    </source>
</evidence>
<keyword evidence="6 12" id="KW-0648">Protein biosynthesis</keyword>
<dbReference type="Pfam" id="PF03143">
    <property type="entry name" value="GTP_EFTU_D3"/>
    <property type="match status" value="1"/>
</dbReference>
<keyword evidence="12" id="KW-0479">Metal-binding</keyword>
<dbReference type="NCBIfam" id="NF009372">
    <property type="entry name" value="PRK12735.1"/>
    <property type="match status" value="1"/>
</dbReference>
<dbReference type="InterPro" id="IPR027417">
    <property type="entry name" value="P-loop_NTPase"/>
</dbReference>
<gene>
    <name evidence="12 14" type="primary">tuf</name>
    <name evidence="14" type="ORF">COR50_10160</name>
</gene>
<evidence type="ECO:0000256" key="9">
    <source>
        <dbReference type="ARBA" id="ARBA00058140"/>
    </source>
</evidence>
<dbReference type="InterPro" id="IPR000795">
    <property type="entry name" value="T_Tr_GTP-bd_dom"/>
</dbReference>
<dbReference type="GO" id="GO:0003924">
    <property type="term" value="F:GTPase activity"/>
    <property type="evidence" value="ECO:0007669"/>
    <property type="project" value="UniProtKB-UniRule"/>
</dbReference>